<name>V4UP63_CITCL</name>
<dbReference type="eggNOG" id="ENOG502RNT3">
    <property type="taxonomic scope" value="Eukaryota"/>
</dbReference>
<accession>V4UP63</accession>
<evidence type="ECO:0000313" key="2">
    <source>
        <dbReference type="EMBL" id="ESR41269.1"/>
    </source>
</evidence>
<gene>
    <name evidence="2" type="ORF">CICLE_v10027335mg</name>
</gene>
<dbReference type="EMBL" id="KI536925">
    <property type="protein sequence ID" value="ESR41269.1"/>
    <property type="molecule type" value="Genomic_DNA"/>
</dbReference>
<dbReference type="PANTHER" id="PTHR46328">
    <property type="entry name" value="FAR-RED IMPAIRED RESPONSIVE (FAR1) FAMILY PROTEIN-RELATED"/>
    <property type="match status" value="1"/>
</dbReference>
<dbReference type="KEGG" id="cic:CICLE_v10027335mg"/>
<dbReference type="InterPro" id="IPR004330">
    <property type="entry name" value="FAR1_DNA_bnd_dom"/>
</dbReference>
<dbReference type="STRING" id="85681.V4UP63"/>
<dbReference type="Gramene" id="ESR41269">
    <property type="protein sequence ID" value="ESR41269"/>
    <property type="gene ID" value="CICLE_v10027335mg"/>
</dbReference>
<evidence type="ECO:0000313" key="3">
    <source>
        <dbReference type="Proteomes" id="UP000030687"/>
    </source>
</evidence>
<evidence type="ECO:0000259" key="1">
    <source>
        <dbReference type="Pfam" id="PF03101"/>
    </source>
</evidence>
<dbReference type="OMA" id="FIESHNH"/>
<sequence>MEFNSEEAAYEFYNKYALSMGFSIRKDTHTKNKRAGEITSRVFVCCKQGYLKTKTNLPKVKYKAETRTGCDAGLFIKLNMKKNNWFVNHFIESHNHPHVMQECAHMLPSQRKITGSQAMEVDLAEESRILLKSIYELMDQKNYLITKRQKDLAYGEVGYLLKYFPYETLKNPSFSIYILQKWTKQERAEVIQDMHGCEIQADPKLQQTCKYRVLCSTFTKISSRASKSEKMYKLANEHAIKMAKLIEDLLSLEMDGNKNEKIQNSPLVKPARSIEMDGQQNEIIAKRRGLKKKESSRGRHRFKSGLEIALAKKRKLSNRQLYSQMSQVEQPLQGYNVPNLVPCLPYEPSQQTSF</sequence>
<dbReference type="AlphaFoldDB" id="V4UP63"/>
<dbReference type="PANTHER" id="PTHR46328:SF34">
    <property type="entry name" value="PROTEIN FAR1-RELATED SEQUENCE 5-LIKE"/>
    <property type="match status" value="1"/>
</dbReference>
<proteinExistence type="predicted"/>
<organism evidence="2 3">
    <name type="scientific">Citrus clementina</name>
    <name type="common">Clementine</name>
    <name type="synonym">Citrus deliciosa x Citrus sinensis</name>
    <dbReference type="NCBI Taxonomy" id="85681"/>
    <lineage>
        <taxon>Eukaryota</taxon>
        <taxon>Viridiplantae</taxon>
        <taxon>Streptophyta</taxon>
        <taxon>Embryophyta</taxon>
        <taxon>Tracheophyta</taxon>
        <taxon>Spermatophyta</taxon>
        <taxon>Magnoliopsida</taxon>
        <taxon>eudicotyledons</taxon>
        <taxon>Gunneridae</taxon>
        <taxon>Pentapetalae</taxon>
        <taxon>rosids</taxon>
        <taxon>malvids</taxon>
        <taxon>Sapindales</taxon>
        <taxon>Rutaceae</taxon>
        <taxon>Aurantioideae</taxon>
        <taxon>Citrus</taxon>
    </lineage>
</organism>
<keyword evidence="3" id="KW-1185">Reference proteome</keyword>
<dbReference type="Proteomes" id="UP000030687">
    <property type="component" value="Unassembled WGS sequence"/>
</dbReference>
<reference evidence="2 3" key="1">
    <citation type="submission" date="2013-10" db="EMBL/GenBank/DDBJ databases">
        <authorList>
            <consortium name="International Citrus Genome Consortium"/>
            <person name="Jenkins J."/>
            <person name="Schmutz J."/>
            <person name="Prochnik S."/>
            <person name="Rokhsar D."/>
            <person name="Gmitter F."/>
            <person name="Ollitrault P."/>
            <person name="Machado M."/>
            <person name="Talon M."/>
            <person name="Wincker P."/>
            <person name="Jaillon O."/>
            <person name="Morgante M."/>
        </authorList>
    </citation>
    <scope>NUCLEOTIDE SEQUENCE</scope>
    <source>
        <strain evidence="3">cv. Clemenules</strain>
    </source>
</reference>
<dbReference type="Pfam" id="PF03101">
    <property type="entry name" value="FAR1"/>
    <property type="match status" value="1"/>
</dbReference>
<dbReference type="InParanoid" id="V4UP63"/>
<feature type="domain" description="FAR1" evidence="1">
    <location>
        <begin position="11"/>
        <end position="97"/>
    </location>
</feature>
<protein>
    <recommendedName>
        <fullName evidence="1">FAR1 domain-containing protein</fullName>
    </recommendedName>
</protein>